<organism evidence="2 6">
    <name type="scientific">Adineta steineri</name>
    <dbReference type="NCBI Taxonomy" id="433720"/>
    <lineage>
        <taxon>Eukaryota</taxon>
        <taxon>Metazoa</taxon>
        <taxon>Spiralia</taxon>
        <taxon>Gnathifera</taxon>
        <taxon>Rotifera</taxon>
        <taxon>Eurotatoria</taxon>
        <taxon>Bdelloidea</taxon>
        <taxon>Adinetida</taxon>
        <taxon>Adinetidae</taxon>
        <taxon>Adineta</taxon>
    </lineage>
</organism>
<proteinExistence type="predicted"/>
<dbReference type="EMBL" id="CAJNON010000122">
    <property type="protein sequence ID" value="CAF0997179.1"/>
    <property type="molecule type" value="Genomic_DNA"/>
</dbReference>
<dbReference type="EMBL" id="CAJNOE010000106">
    <property type="protein sequence ID" value="CAF0921127.1"/>
    <property type="molecule type" value="Genomic_DNA"/>
</dbReference>
<keyword evidence="1" id="KW-0472">Membrane</keyword>
<evidence type="ECO:0000313" key="6">
    <source>
        <dbReference type="Proteomes" id="UP000663860"/>
    </source>
</evidence>
<keyword evidence="1" id="KW-1133">Transmembrane helix</keyword>
<name>A0A814AXZ1_9BILA</name>
<feature type="transmembrane region" description="Helical" evidence="1">
    <location>
        <begin position="53"/>
        <end position="75"/>
    </location>
</feature>
<evidence type="ECO:0000256" key="1">
    <source>
        <dbReference type="SAM" id="Phobius"/>
    </source>
</evidence>
<gene>
    <name evidence="2" type="ORF">IZO911_LOCUS13318</name>
    <name evidence="4" type="ORF">KXQ929_LOCUS22706</name>
    <name evidence="5" type="ORF">OKA104_LOCUS26535</name>
    <name evidence="3" type="ORF">VCS650_LOCUS14525</name>
</gene>
<dbReference type="EMBL" id="CAJOAY010002335">
    <property type="protein sequence ID" value="CAF3943726.1"/>
    <property type="molecule type" value="Genomic_DNA"/>
</dbReference>
<dbReference type="OrthoDB" id="10011914at2759"/>
<protein>
    <recommendedName>
        <fullName evidence="7">Chromo domain-containing protein</fullName>
    </recommendedName>
</protein>
<sequence>MFLEQTSRIESMALLYSSNITDSNIIEFTTSTIVNEKNLWNSTKSFFTLQNSMIILAIICLMFFFITLCLIFIIINLAKTKRSYQNPTKTISNNLPNNYPKLDRHLNFTSSPNQIGLTSNQIASLGNIIPINKDIKIQESSPTIISSTSLHESNKTQSFDNFEHELKRTWNEKGITSNPSSTNDDEVETVNEVLEMEERNGKVYYKVNFTGHPSDYTAWVCEEDLIPE</sequence>
<dbReference type="EMBL" id="CAJOBB010001753">
    <property type="protein sequence ID" value="CAF3898983.1"/>
    <property type="molecule type" value="Genomic_DNA"/>
</dbReference>
<evidence type="ECO:0000313" key="2">
    <source>
        <dbReference type="EMBL" id="CAF0921127.1"/>
    </source>
</evidence>
<dbReference type="Proteomes" id="UP000663891">
    <property type="component" value="Unassembled WGS sequence"/>
</dbReference>
<accession>A0A814AXZ1</accession>
<reference evidence="2" key="1">
    <citation type="submission" date="2021-02" db="EMBL/GenBank/DDBJ databases">
        <authorList>
            <person name="Nowell W R."/>
        </authorList>
    </citation>
    <scope>NUCLEOTIDE SEQUENCE</scope>
</reference>
<comment type="caution">
    <text evidence="2">The sequence shown here is derived from an EMBL/GenBank/DDBJ whole genome shotgun (WGS) entry which is preliminary data.</text>
</comment>
<dbReference type="Proteomes" id="UP000663881">
    <property type="component" value="Unassembled WGS sequence"/>
</dbReference>
<evidence type="ECO:0000313" key="3">
    <source>
        <dbReference type="EMBL" id="CAF0997179.1"/>
    </source>
</evidence>
<dbReference type="CDD" id="cd00024">
    <property type="entry name" value="CD_CSD"/>
    <property type="match status" value="1"/>
</dbReference>
<dbReference type="Proteomes" id="UP000663868">
    <property type="component" value="Unassembled WGS sequence"/>
</dbReference>
<evidence type="ECO:0000313" key="4">
    <source>
        <dbReference type="EMBL" id="CAF3898983.1"/>
    </source>
</evidence>
<evidence type="ECO:0008006" key="7">
    <source>
        <dbReference type="Google" id="ProtNLM"/>
    </source>
</evidence>
<dbReference type="Proteomes" id="UP000663860">
    <property type="component" value="Unassembled WGS sequence"/>
</dbReference>
<evidence type="ECO:0000313" key="5">
    <source>
        <dbReference type="EMBL" id="CAF3943726.1"/>
    </source>
</evidence>
<dbReference type="AlphaFoldDB" id="A0A814AXZ1"/>
<keyword evidence="1" id="KW-0812">Transmembrane</keyword>